<comment type="caution">
    <text evidence="2">The sequence shown here is derived from an EMBL/GenBank/DDBJ whole genome shotgun (WGS) entry which is preliminary data.</text>
</comment>
<dbReference type="AlphaFoldDB" id="A0A0A0EZF4"/>
<organism evidence="2 3">
    <name type="scientific">Lysobacter daejeonensis GH1-9</name>
    <dbReference type="NCBI Taxonomy" id="1385517"/>
    <lineage>
        <taxon>Bacteria</taxon>
        <taxon>Pseudomonadati</taxon>
        <taxon>Pseudomonadota</taxon>
        <taxon>Gammaproteobacteria</taxon>
        <taxon>Lysobacterales</taxon>
        <taxon>Lysobacteraceae</taxon>
        <taxon>Aerolutibacter</taxon>
    </lineage>
</organism>
<feature type="chain" id="PRO_5001962558" description="DUF3108 domain-containing protein" evidence="1">
    <location>
        <begin position="25"/>
        <end position="258"/>
    </location>
</feature>
<evidence type="ECO:0000313" key="3">
    <source>
        <dbReference type="Proteomes" id="UP000029998"/>
    </source>
</evidence>
<keyword evidence="1" id="KW-0732">Signal</keyword>
<evidence type="ECO:0000313" key="2">
    <source>
        <dbReference type="EMBL" id="KGM54532.1"/>
    </source>
</evidence>
<proteinExistence type="predicted"/>
<dbReference type="InterPro" id="IPR021457">
    <property type="entry name" value="DUF3108"/>
</dbReference>
<dbReference type="eggNOG" id="ENOG5032DHI">
    <property type="taxonomic scope" value="Bacteria"/>
</dbReference>
<dbReference type="EMBL" id="AVPU01000012">
    <property type="protein sequence ID" value="KGM54532.1"/>
    <property type="molecule type" value="Genomic_DNA"/>
</dbReference>
<name>A0A0A0EZF4_9GAMM</name>
<reference evidence="2 3" key="1">
    <citation type="submission" date="2013-08" db="EMBL/GenBank/DDBJ databases">
        <title>Genome sequencing of Lysobacter.</title>
        <authorList>
            <person name="Zhang S."/>
            <person name="Wang G."/>
        </authorList>
    </citation>
    <scope>NUCLEOTIDE SEQUENCE [LARGE SCALE GENOMIC DNA]</scope>
    <source>
        <strain evidence="2 3">GH1-9</strain>
    </source>
</reference>
<dbReference type="OrthoDB" id="6007799at2"/>
<evidence type="ECO:0000256" key="1">
    <source>
        <dbReference type="SAM" id="SignalP"/>
    </source>
</evidence>
<dbReference type="STRING" id="1385517.N800_01020"/>
<sequence length="258" mass="28266">MTRTRLITAVAALIVPLSAAIAQSALPTPPATSAVAPAAAALEPFIAQYKVYKGSSELGEATLQLVRQPGNRWRVDLLMRGGGLFKIAGVHADQSTVFDTSISGQTYRPLTQATVRRVVFTQRKTIGLYDWKSRTARWTGDVKESRSRPVALQPGDMSGLLINLAVIRDAAPGKALHYRFVDDGRVRDHRYQVASDVESMGAGDMRFDTLRVSRIGNTSGDETLLWVANGVPTPIRILQRDDGQDSYDLRLVEYKGIQ</sequence>
<dbReference type="Pfam" id="PF11306">
    <property type="entry name" value="DUF3108"/>
    <property type="match status" value="1"/>
</dbReference>
<keyword evidence="3" id="KW-1185">Reference proteome</keyword>
<gene>
    <name evidence="2" type="ORF">N800_01020</name>
</gene>
<dbReference type="Proteomes" id="UP000029998">
    <property type="component" value="Unassembled WGS sequence"/>
</dbReference>
<protein>
    <recommendedName>
        <fullName evidence="4">DUF3108 domain-containing protein</fullName>
    </recommendedName>
</protein>
<dbReference type="RefSeq" id="WP_036136937.1">
    <property type="nucleotide sequence ID" value="NZ_AVPU01000012.1"/>
</dbReference>
<accession>A0A0A0EZF4</accession>
<evidence type="ECO:0008006" key="4">
    <source>
        <dbReference type="Google" id="ProtNLM"/>
    </source>
</evidence>
<feature type="signal peptide" evidence="1">
    <location>
        <begin position="1"/>
        <end position="24"/>
    </location>
</feature>